<evidence type="ECO:0000313" key="2">
    <source>
        <dbReference type="EMBL" id="KAL2750584.1"/>
    </source>
</evidence>
<accession>A0ABD2D0Z7</accession>
<feature type="compositionally biased region" description="Basic and acidic residues" evidence="1">
    <location>
        <begin position="117"/>
        <end position="129"/>
    </location>
</feature>
<feature type="region of interest" description="Disordered" evidence="1">
    <location>
        <begin position="1"/>
        <end position="78"/>
    </location>
</feature>
<feature type="region of interest" description="Disordered" evidence="1">
    <location>
        <begin position="98"/>
        <end position="129"/>
    </location>
</feature>
<sequence length="238" mass="27208">MCSSSWTLKKKEKEEVEEEQEEEKEEEEEEEEEGEEESKRVLEKGRNAKKKKPRVLEKHHQHHPPHGRDPRERRGIGGIPKVTSWSICPLDLFRPTDRPTEQKCNTMRTKAHNRKTGRQDGRGRKVERRSMETDEFDYLVVACTHSGPLLSNDGNALLIGVSIRRFEEPTAAEVCVFLYRARLGGDRRVDGPDADGPAAKEKGKNLLWSRKEDKSPSVERRSDPVGESEESSSLHGDD</sequence>
<feature type="compositionally biased region" description="Acidic residues" evidence="1">
    <location>
        <begin position="15"/>
        <end position="36"/>
    </location>
</feature>
<feature type="compositionally biased region" description="Basic and acidic residues" evidence="1">
    <location>
        <begin position="66"/>
        <end position="75"/>
    </location>
</feature>
<evidence type="ECO:0000256" key="1">
    <source>
        <dbReference type="SAM" id="MobiDB-lite"/>
    </source>
</evidence>
<protein>
    <submittedName>
        <fullName evidence="2">Uncharacterized protein</fullName>
    </submittedName>
</protein>
<organism evidence="2 3">
    <name type="scientific">Vespula maculifrons</name>
    <name type="common">Eastern yellow jacket</name>
    <name type="synonym">Wasp</name>
    <dbReference type="NCBI Taxonomy" id="7453"/>
    <lineage>
        <taxon>Eukaryota</taxon>
        <taxon>Metazoa</taxon>
        <taxon>Ecdysozoa</taxon>
        <taxon>Arthropoda</taxon>
        <taxon>Hexapoda</taxon>
        <taxon>Insecta</taxon>
        <taxon>Pterygota</taxon>
        <taxon>Neoptera</taxon>
        <taxon>Endopterygota</taxon>
        <taxon>Hymenoptera</taxon>
        <taxon>Apocrita</taxon>
        <taxon>Aculeata</taxon>
        <taxon>Vespoidea</taxon>
        <taxon>Vespidae</taxon>
        <taxon>Vespinae</taxon>
        <taxon>Vespula</taxon>
    </lineage>
</organism>
<feature type="compositionally biased region" description="Basic and acidic residues" evidence="1">
    <location>
        <begin position="37"/>
        <end position="46"/>
    </location>
</feature>
<evidence type="ECO:0000313" key="3">
    <source>
        <dbReference type="Proteomes" id="UP001607303"/>
    </source>
</evidence>
<reference evidence="2 3" key="1">
    <citation type="journal article" date="2024" name="Ann. Entomol. Soc. Am.">
        <title>Genomic analyses of the southern and eastern yellowjacket wasps (Hymenoptera: Vespidae) reveal evolutionary signatures of social life.</title>
        <authorList>
            <person name="Catto M.A."/>
            <person name="Caine P.B."/>
            <person name="Orr S.E."/>
            <person name="Hunt B.G."/>
            <person name="Goodisman M.A.D."/>
        </authorList>
    </citation>
    <scope>NUCLEOTIDE SEQUENCE [LARGE SCALE GENOMIC DNA]</scope>
    <source>
        <strain evidence="2">232</strain>
        <tissue evidence="2">Head and thorax</tissue>
    </source>
</reference>
<feature type="compositionally biased region" description="Basic residues" evidence="1">
    <location>
        <begin position="47"/>
        <end position="65"/>
    </location>
</feature>
<feature type="region of interest" description="Disordered" evidence="1">
    <location>
        <begin position="186"/>
        <end position="238"/>
    </location>
</feature>
<keyword evidence="3" id="KW-1185">Reference proteome</keyword>
<dbReference type="AlphaFoldDB" id="A0ABD2D0Z7"/>
<dbReference type="EMBL" id="JAYRBN010000009">
    <property type="protein sequence ID" value="KAL2750584.1"/>
    <property type="molecule type" value="Genomic_DNA"/>
</dbReference>
<proteinExistence type="predicted"/>
<gene>
    <name evidence="2" type="ORF">V1477_001154</name>
</gene>
<name>A0ABD2D0Z7_VESMC</name>
<feature type="compositionally biased region" description="Basic and acidic residues" evidence="1">
    <location>
        <begin position="198"/>
        <end position="224"/>
    </location>
</feature>
<dbReference type="Proteomes" id="UP001607303">
    <property type="component" value="Unassembled WGS sequence"/>
</dbReference>
<comment type="caution">
    <text evidence="2">The sequence shown here is derived from an EMBL/GenBank/DDBJ whole genome shotgun (WGS) entry which is preliminary data.</text>
</comment>